<accession>A0A846YM29</accession>
<evidence type="ECO:0000313" key="2">
    <source>
        <dbReference type="EMBL" id="NKY58634.1"/>
    </source>
</evidence>
<dbReference type="PANTHER" id="PTHR46112:SF2">
    <property type="entry name" value="XAA-PRO AMINOPEPTIDASE P-RELATED"/>
    <property type="match status" value="1"/>
</dbReference>
<name>A0A846YM29_9NOCA</name>
<dbReference type="InterPro" id="IPR036005">
    <property type="entry name" value="Creatinase/aminopeptidase-like"/>
</dbReference>
<dbReference type="SUPFAM" id="SSF53092">
    <property type="entry name" value="Creatinase/prolidase N-terminal domain"/>
    <property type="match status" value="1"/>
</dbReference>
<evidence type="ECO:0000259" key="1">
    <source>
        <dbReference type="Pfam" id="PF00557"/>
    </source>
</evidence>
<keyword evidence="3" id="KW-1185">Reference proteome</keyword>
<protein>
    <submittedName>
        <fullName evidence="2">M24 family metallopeptidase</fullName>
    </submittedName>
</protein>
<sequence length="429" mass="46130">MNRGDNAEIPGYSTAERDRRWRLTREFMQREGLDALLVFGEHEDAGPAPFAFDTWFTNARAGTTVVFTRDGDPLSLLPMEMFWRDYLEGIRRGDIPWITPDNIRVSRDSAAIAETLTALGLSTATIGVVGLEPYPPWHPEGLVPYRQWNTILDTFPDAEFVPVARPLSRLIMPLSSEEIAVVRRAGSIGDAMVAAMVATAAAGVSESEVYAAGMAAGYARGTTPAAMHLYSGPAPLARAVPPWSYRPQAPRVLADGDVVSAEVFANLGGRHTQHQATITVGEPHPDLLRAAEVARATYDAGLRSLRPGRTFGDVVAAMREVLDPAGGWEFGPSVHALNPAIALSGFPADAGQWIPGAEAYPPEPDHPTIGADLELVPGMTFAMEPNYVFGRHLAYLGGTVIVGDPDPIELNPYTAQILRARGDNSALSA</sequence>
<proteinExistence type="predicted"/>
<dbReference type="EMBL" id="JAAXOT010000011">
    <property type="protein sequence ID" value="NKY58634.1"/>
    <property type="molecule type" value="Genomic_DNA"/>
</dbReference>
<dbReference type="CDD" id="cd01066">
    <property type="entry name" value="APP_MetAP"/>
    <property type="match status" value="1"/>
</dbReference>
<gene>
    <name evidence="2" type="ORF">HGA15_21305</name>
</gene>
<dbReference type="Pfam" id="PF00557">
    <property type="entry name" value="Peptidase_M24"/>
    <property type="match status" value="1"/>
</dbReference>
<feature type="domain" description="Peptidase M24" evidence="1">
    <location>
        <begin position="182"/>
        <end position="389"/>
    </location>
</feature>
<dbReference type="SUPFAM" id="SSF55920">
    <property type="entry name" value="Creatinase/aminopeptidase"/>
    <property type="match status" value="1"/>
</dbReference>
<dbReference type="PANTHER" id="PTHR46112">
    <property type="entry name" value="AMINOPEPTIDASE"/>
    <property type="match status" value="1"/>
</dbReference>
<reference evidence="2 3" key="1">
    <citation type="submission" date="2020-04" db="EMBL/GenBank/DDBJ databases">
        <title>MicrobeNet Type strains.</title>
        <authorList>
            <person name="Nicholson A.C."/>
        </authorList>
    </citation>
    <scope>NUCLEOTIDE SEQUENCE [LARGE SCALE GENOMIC DNA]</scope>
    <source>
        <strain evidence="2 3">JCM 3332</strain>
    </source>
</reference>
<dbReference type="Proteomes" id="UP000570678">
    <property type="component" value="Unassembled WGS sequence"/>
</dbReference>
<dbReference type="InterPro" id="IPR029149">
    <property type="entry name" value="Creatin/AminoP/Spt16_N"/>
</dbReference>
<dbReference type="Gene3D" id="3.90.230.10">
    <property type="entry name" value="Creatinase/methionine aminopeptidase superfamily"/>
    <property type="match status" value="1"/>
</dbReference>
<dbReference type="InterPro" id="IPR000994">
    <property type="entry name" value="Pept_M24"/>
</dbReference>
<comment type="caution">
    <text evidence="2">The sequence shown here is derived from an EMBL/GenBank/DDBJ whole genome shotgun (WGS) entry which is preliminary data.</text>
</comment>
<evidence type="ECO:0000313" key="3">
    <source>
        <dbReference type="Proteomes" id="UP000570678"/>
    </source>
</evidence>
<dbReference type="RefSeq" id="WP_063916036.1">
    <property type="nucleotide sequence ID" value="NZ_JAAXOT010000011.1"/>
</dbReference>
<organism evidence="2 3">
    <name type="scientific">Nocardia flavorosea</name>
    <dbReference type="NCBI Taxonomy" id="53429"/>
    <lineage>
        <taxon>Bacteria</taxon>
        <taxon>Bacillati</taxon>
        <taxon>Actinomycetota</taxon>
        <taxon>Actinomycetes</taxon>
        <taxon>Mycobacteriales</taxon>
        <taxon>Nocardiaceae</taxon>
        <taxon>Nocardia</taxon>
    </lineage>
</organism>
<dbReference type="AlphaFoldDB" id="A0A846YM29"/>
<dbReference type="InterPro" id="IPR050659">
    <property type="entry name" value="Peptidase_M24B"/>
</dbReference>